<evidence type="ECO:0000256" key="1">
    <source>
        <dbReference type="SAM" id="MobiDB-lite"/>
    </source>
</evidence>
<keyword evidence="3" id="KW-1185">Reference proteome</keyword>
<dbReference type="Proteomes" id="UP000007015">
    <property type="component" value="Chromosome 5"/>
</dbReference>
<gene>
    <name evidence="2" type="ORF">OsI_19877</name>
</gene>
<proteinExistence type="predicted"/>
<evidence type="ECO:0000313" key="3">
    <source>
        <dbReference type="Proteomes" id="UP000007015"/>
    </source>
</evidence>
<protein>
    <submittedName>
        <fullName evidence="2">Uncharacterized protein</fullName>
    </submittedName>
</protein>
<name>B8AY15_ORYSI</name>
<sequence length="167" mass="17926">MGWMDLYSQLVPSRGGGARRRPDLRGAAAVLVEVAAAAVADEAEVVAVVEARRLSDLRRAAAVLVDEAAAFADEAEAAAGADEAAALAEVALVEAEAVALAEVADGVVTPFARPRWDKFVRQFFMDRLVLDLREIFLSWDQPIAPTPKPNTPKSRFALSHSYNQTLP</sequence>
<dbReference type="Gramene" id="BGIOSGA019826-TA">
    <property type="protein sequence ID" value="BGIOSGA019826-PA"/>
    <property type="gene ID" value="BGIOSGA019826"/>
</dbReference>
<dbReference type="HOGENOM" id="CLU_1707068_0_0_1"/>
<dbReference type="EMBL" id="CM000130">
    <property type="protein sequence ID" value="EEC79182.1"/>
    <property type="molecule type" value="Genomic_DNA"/>
</dbReference>
<dbReference type="AlphaFoldDB" id="B8AY15"/>
<reference evidence="2 3" key="1">
    <citation type="journal article" date="2005" name="PLoS Biol.">
        <title>The genomes of Oryza sativa: a history of duplications.</title>
        <authorList>
            <person name="Yu J."/>
            <person name="Wang J."/>
            <person name="Lin W."/>
            <person name="Li S."/>
            <person name="Li H."/>
            <person name="Zhou J."/>
            <person name="Ni P."/>
            <person name="Dong W."/>
            <person name="Hu S."/>
            <person name="Zeng C."/>
            <person name="Zhang J."/>
            <person name="Zhang Y."/>
            <person name="Li R."/>
            <person name="Xu Z."/>
            <person name="Li S."/>
            <person name="Li X."/>
            <person name="Zheng H."/>
            <person name="Cong L."/>
            <person name="Lin L."/>
            <person name="Yin J."/>
            <person name="Geng J."/>
            <person name="Li G."/>
            <person name="Shi J."/>
            <person name="Liu J."/>
            <person name="Lv H."/>
            <person name="Li J."/>
            <person name="Wang J."/>
            <person name="Deng Y."/>
            <person name="Ran L."/>
            <person name="Shi X."/>
            <person name="Wang X."/>
            <person name="Wu Q."/>
            <person name="Li C."/>
            <person name="Ren X."/>
            <person name="Wang J."/>
            <person name="Wang X."/>
            <person name="Li D."/>
            <person name="Liu D."/>
            <person name="Zhang X."/>
            <person name="Ji Z."/>
            <person name="Zhao W."/>
            <person name="Sun Y."/>
            <person name="Zhang Z."/>
            <person name="Bao J."/>
            <person name="Han Y."/>
            <person name="Dong L."/>
            <person name="Ji J."/>
            <person name="Chen P."/>
            <person name="Wu S."/>
            <person name="Liu J."/>
            <person name="Xiao Y."/>
            <person name="Bu D."/>
            <person name="Tan J."/>
            <person name="Yang L."/>
            <person name="Ye C."/>
            <person name="Zhang J."/>
            <person name="Xu J."/>
            <person name="Zhou Y."/>
            <person name="Yu Y."/>
            <person name="Zhang B."/>
            <person name="Zhuang S."/>
            <person name="Wei H."/>
            <person name="Liu B."/>
            <person name="Lei M."/>
            <person name="Yu H."/>
            <person name="Li Y."/>
            <person name="Xu H."/>
            <person name="Wei S."/>
            <person name="He X."/>
            <person name="Fang L."/>
            <person name="Zhang Z."/>
            <person name="Zhang Y."/>
            <person name="Huang X."/>
            <person name="Su Z."/>
            <person name="Tong W."/>
            <person name="Li J."/>
            <person name="Tong Z."/>
            <person name="Li S."/>
            <person name="Ye J."/>
            <person name="Wang L."/>
            <person name="Fang L."/>
            <person name="Lei T."/>
            <person name="Chen C."/>
            <person name="Chen H."/>
            <person name="Xu Z."/>
            <person name="Li H."/>
            <person name="Huang H."/>
            <person name="Zhang F."/>
            <person name="Xu H."/>
            <person name="Li N."/>
            <person name="Zhao C."/>
            <person name="Li S."/>
            <person name="Dong L."/>
            <person name="Huang Y."/>
            <person name="Li L."/>
            <person name="Xi Y."/>
            <person name="Qi Q."/>
            <person name="Li W."/>
            <person name="Zhang B."/>
            <person name="Hu W."/>
            <person name="Zhang Y."/>
            <person name="Tian X."/>
            <person name="Jiao Y."/>
            <person name="Liang X."/>
            <person name="Jin J."/>
            <person name="Gao L."/>
            <person name="Zheng W."/>
            <person name="Hao B."/>
            <person name="Liu S."/>
            <person name="Wang W."/>
            <person name="Yuan L."/>
            <person name="Cao M."/>
            <person name="McDermott J."/>
            <person name="Samudrala R."/>
            <person name="Wang J."/>
            <person name="Wong G.K."/>
            <person name="Yang H."/>
        </authorList>
    </citation>
    <scope>NUCLEOTIDE SEQUENCE [LARGE SCALE GENOMIC DNA]</scope>
    <source>
        <strain evidence="3">cv. 93-11</strain>
    </source>
</reference>
<evidence type="ECO:0000313" key="2">
    <source>
        <dbReference type="EMBL" id="EEC79182.1"/>
    </source>
</evidence>
<feature type="region of interest" description="Disordered" evidence="1">
    <location>
        <begin position="146"/>
        <end position="167"/>
    </location>
</feature>
<accession>B8AY15</accession>
<organism evidence="2 3">
    <name type="scientific">Oryza sativa subsp. indica</name>
    <name type="common">Rice</name>
    <dbReference type="NCBI Taxonomy" id="39946"/>
    <lineage>
        <taxon>Eukaryota</taxon>
        <taxon>Viridiplantae</taxon>
        <taxon>Streptophyta</taxon>
        <taxon>Embryophyta</taxon>
        <taxon>Tracheophyta</taxon>
        <taxon>Spermatophyta</taxon>
        <taxon>Magnoliopsida</taxon>
        <taxon>Liliopsida</taxon>
        <taxon>Poales</taxon>
        <taxon>Poaceae</taxon>
        <taxon>BOP clade</taxon>
        <taxon>Oryzoideae</taxon>
        <taxon>Oryzeae</taxon>
        <taxon>Oryzinae</taxon>
        <taxon>Oryza</taxon>
        <taxon>Oryza sativa</taxon>
    </lineage>
</organism>
<dbReference type="OMA" id="FVRQFFM"/>